<keyword evidence="4" id="KW-0694">RNA-binding</keyword>
<keyword evidence="2 4" id="KW-0689">Ribosomal protein</keyword>
<dbReference type="SUPFAM" id="SSF52080">
    <property type="entry name" value="Ribosomal proteins L15p and L18e"/>
    <property type="match status" value="1"/>
</dbReference>
<evidence type="ECO:0000256" key="5">
    <source>
        <dbReference type="SAM" id="MobiDB-lite"/>
    </source>
</evidence>
<dbReference type="PANTHER" id="PTHR12934">
    <property type="entry name" value="50S RIBOSOMAL PROTEIN L15"/>
    <property type="match status" value="1"/>
</dbReference>
<dbReference type="AlphaFoldDB" id="A0A4D6Y561"/>
<comment type="similarity">
    <text evidence="1 4">Belongs to the universal ribosomal protein uL15 family.</text>
</comment>
<dbReference type="RefSeq" id="WP_158343853.1">
    <property type="nucleotide sequence ID" value="NZ_CP034861.1"/>
</dbReference>
<reference evidence="7 8" key="1">
    <citation type="submission" date="2018-12" db="EMBL/GenBank/DDBJ databases">
        <authorList>
            <person name="Chong R.A."/>
        </authorList>
    </citation>
    <scope>NUCLEOTIDE SEQUENCE [LARGE SCALE GENOMIC DNA]</scope>
    <source>
        <strain evidence="7 8">Mst</strain>
    </source>
</reference>
<feature type="compositionally biased region" description="Polar residues" evidence="5">
    <location>
        <begin position="1"/>
        <end position="10"/>
    </location>
</feature>
<dbReference type="Gene3D" id="3.100.10.10">
    <property type="match status" value="1"/>
</dbReference>
<keyword evidence="3 4" id="KW-0687">Ribonucleoprotein</keyword>
<evidence type="ECO:0000256" key="3">
    <source>
        <dbReference type="ARBA" id="ARBA00023274"/>
    </source>
</evidence>
<feature type="compositionally biased region" description="Basic residues" evidence="5">
    <location>
        <begin position="30"/>
        <end position="39"/>
    </location>
</feature>
<dbReference type="HAMAP" id="MF_01341">
    <property type="entry name" value="Ribosomal_uL15"/>
    <property type="match status" value="1"/>
</dbReference>
<dbReference type="InterPro" id="IPR021131">
    <property type="entry name" value="Ribosomal_uL15/eL18"/>
</dbReference>
<accession>A0A4D6Y561</accession>
<name>A0A4D6Y561_9GAMM</name>
<dbReference type="GO" id="GO:0019843">
    <property type="term" value="F:rRNA binding"/>
    <property type="evidence" value="ECO:0007669"/>
    <property type="project" value="UniProtKB-UniRule"/>
</dbReference>
<evidence type="ECO:0000259" key="6">
    <source>
        <dbReference type="Pfam" id="PF00828"/>
    </source>
</evidence>
<feature type="compositionally biased region" description="Basic residues" evidence="5">
    <location>
        <begin position="11"/>
        <end position="20"/>
    </location>
</feature>
<dbReference type="PANTHER" id="PTHR12934:SF11">
    <property type="entry name" value="LARGE RIBOSOMAL SUBUNIT PROTEIN UL15M"/>
    <property type="match status" value="1"/>
</dbReference>
<organism evidence="7 8">
    <name type="scientific">Buchnera aphidicola</name>
    <name type="common">Muscaphis stroyani</name>
    <dbReference type="NCBI Taxonomy" id="1241869"/>
    <lineage>
        <taxon>Bacteria</taxon>
        <taxon>Pseudomonadati</taxon>
        <taxon>Pseudomonadota</taxon>
        <taxon>Gammaproteobacteria</taxon>
        <taxon>Enterobacterales</taxon>
        <taxon>Erwiniaceae</taxon>
        <taxon>Buchnera</taxon>
    </lineage>
</organism>
<dbReference type="OrthoDB" id="9810293at2"/>
<dbReference type="GO" id="GO:0022625">
    <property type="term" value="C:cytosolic large ribosomal subunit"/>
    <property type="evidence" value="ECO:0007669"/>
    <property type="project" value="TreeGrafter"/>
</dbReference>
<dbReference type="InterPro" id="IPR036227">
    <property type="entry name" value="Ribosomal_uL15/eL18_sf"/>
</dbReference>
<feature type="domain" description="Large ribosomal subunit protein uL15/eL18" evidence="6">
    <location>
        <begin position="77"/>
        <end position="142"/>
    </location>
</feature>
<comment type="subunit">
    <text evidence="4">Part of the 50S ribosomal subunit.</text>
</comment>
<dbReference type="Pfam" id="PF00828">
    <property type="entry name" value="Ribosomal_L27A"/>
    <property type="match status" value="1"/>
</dbReference>
<proteinExistence type="inferred from homology"/>
<dbReference type="InterPro" id="IPR005749">
    <property type="entry name" value="Ribosomal_uL15_bac-type"/>
</dbReference>
<sequence length="145" mass="16125">MYLNTLSPSIRSRRNNKRLGRGISSGHGKTSGRGHKGQKSRSGSSIRRGFEGGQMPLYRRLPKFGFNSPKKNITIEIRLSEISKLSDSLINLDLLKKLKIIKKTIKYVKIICSGTIKKALTVQGLGITKGARTEIENFGGKIIER</sequence>
<dbReference type="InterPro" id="IPR030878">
    <property type="entry name" value="Ribosomal_uL15"/>
</dbReference>
<keyword evidence="4" id="KW-0699">rRNA-binding</keyword>
<gene>
    <name evidence="4" type="primary">rplO</name>
    <name evidence="7" type="ORF">D9V75_02435</name>
</gene>
<dbReference type="EMBL" id="CP034861">
    <property type="protein sequence ID" value="QCI24537.1"/>
    <property type="molecule type" value="Genomic_DNA"/>
</dbReference>
<feature type="region of interest" description="Disordered" evidence="5">
    <location>
        <begin position="1"/>
        <end position="54"/>
    </location>
</feature>
<protein>
    <recommendedName>
        <fullName evidence="4">Large ribosomal subunit protein uL15</fullName>
    </recommendedName>
</protein>
<evidence type="ECO:0000313" key="8">
    <source>
        <dbReference type="Proteomes" id="UP000298673"/>
    </source>
</evidence>
<comment type="function">
    <text evidence="4">Binds to the 23S rRNA.</text>
</comment>
<evidence type="ECO:0000256" key="1">
    <source>
        <dbReference type="ARBA" id="ARBA00007320"/>
    </source>
</evidence>
<dbReference type="NCBIfam" id="TIGR01071">
    <property type="entry name" value="rplO_bact"/>
    <property type="match status" value="1"/>
</dbReference>
<reference evidence="7 8" key="2">
    <citation type="submission" date="2019-05" db="EMBL/GenBank/DDBJ databases">
        <title>Genome evolution of the obligate endosymbiont Buchnera aphidicola.</title>
        <authorList>
            <person name="Moran N.A."/>
        </authorList>
    </citation>
    <scope>NUCLEOTIDE SEQUENCE [LARGE SCALE GENOMIC DNA]</scope>
    <source>
        <strain evidence="7 8">Mst</strain>
    </source>
</reference>
<dbReference type="GO" id="GO:0003735">
    <property type="term" value="F:structural constituent of ribosome"/>
    <property type="evidence" value="ECO:0007669"/>
    <property type="project" value="InterPro"/>
</dbReference>
<dbReference type="GO" id="GO:0006412">
    <property type="term" value="P:translation"/>
    <property type="evidence" value="ECO:0007669"/>
    <property type="project" value="UniProtKB-UniRule"/>
</dbReference>
<evidence type="ECO:0000313" key="7">
    <source>
        <dbReference type="EMBL" id="QCI24537.1"/>
    </source>
</evidence>
<dbReference type="Proteomes" id="UP000298673">
    <property type="component" value="Chromosome"/>
</dbReference>
<evidence type="ECO:0000256" key="2">
    <source>
        <dbReference type="ARBA" id="ARBA00022980"/>
    </source>
</evidence>
<evidence type="ECO:0000256" key="4">
    <source>
        <dbReference type="HAMAP-Rule" id="MF_01341"/>
    </source>
</evidence>